<feature type="transmembrane region" description="Helical" evidence="2">
    <location>
        <begin position="355"/>
        <end position="380"/>
    </location>
</feature>
<keyword evidence="2" id="KW-0812">Transmembrane</keyword>
<feature type="transmembrane region" description="Helical" evidence="2">
    <location>
        <begin position="505"/>
        <end position="524"/>
    </location>
</feature>
<name>A0A3R7N985_PENVA</name>
<feature type="compositionally biased region" description="Low complexity" evidence="1">
    <location>
        <begin position="316"/>
        <end position="333"/>
    </location>
</feature>
<gene>
    <name evidence="3" type="ORF">C7M84_000575</name>
</gene>
<evidence type="ECO:0000256" key="1">
    <source>
        <dbReference type="SAM" id="MobiDB-lite"/>
    </source>
</evidence>
<feature type="transmembrane region" description="Helical" evidence="2">
    <location>
        <begin position="441"/>
        <end position="459"/>
    </location>
</feature>
<evidence type="ECO:0000256" key="2">
    <source>
        <dbReference type="SAM" id="Phobius"/>
    </source>
</evidence>
<dbReference type="AlphaFoldDB" id="A0A3R7N985"/>
<keyword evidence="2" id="KW-1133">Transmembrane helix</keyword>
<evidence type="ECO:0000313" key="3">
    <source>
        <dbReference type="EMBL" id="ROT80680.1"/>
    </source>
</evidence>
<dbReference type="EMBL" id="QCYY01001091">
    <property type="protein sequence ID" value="ROT80680.1"/>
    <property type="molecule type" value="Genomic_DNA"/>
</dbReference>
<feature type="region of interest" description="Disordered" evidence="1">
    <location>
        <begin position="312"/>
        <end position="336"/>
    </location>
</feature>
<sequence>MLHLGERVATFASRARGRVGRHVPLSCKGNGGSPRSLSCKGNGSPHCLSCKGKRGRPHCLSCRGNGSPRSPLVQGERVATFPLVQGERVGRHVRLLCKGNGVGLIASRWRSFDRPSEFLRSFPFRLFNARYSGCIARFFRLGAPLAAGVRSRLSTGDSFHVTHFSERMSLLLSPTPISSSNFVSFYVTHFSENVTPSLSHSSPFFQLRTHFTSLISLSILLSPTPLPSSNFALTQLSEGVALTHSLSPNFISNSGNSHSHSHHIMKLSLSLTLCLQALTLLSEGVTLTHSLSLALTQPSPLQLAIRTSASRRPPNTLTLTHSRTSSSTGSTSGPVALPPTPASPSFLSLGDLSLFLAYLAWFLLSRLYSFVFFLLFLVFVSFFPRLSSPFPSSSSPIPFNIIYFVSLIRRLSLFSSLPSYFPILSLPLISLPSFLLLPSPISHPLFLSCIIISPFLSLFCTSLRSLPFYSSYSSCLSFLPSHLPYRSFSPFYFNPSHFSLSPHSLISSPSLIPYYFFIPVFTLSHNHNAT</sequence>
<evidence type="ECO:0000313" key="4">
    <source>
        <dbReference type="Proteomes" id="UP000283509"/>
    </source>
</evidence>
<reference evidence="3 4" key="2">
    <citation type="submission" date="2019-01" db="EMBL/GenBank/DDBJ databases">
        <title>The decoding of complex shrimp genome reveals the adaptation for benthos swimmer, frequently molting mechanism and breeding impact on genome.</title>
        <authorList>
            <person name="Sun Y."/>
            <person name="Gao Y."/>
            <person name="Yu Y."/>
        </authorList>
    </citation>
    <scope>NUCLEOTIDE SEQUENCE [LARGE SCALE GENOMIC DNA]</scope>
    <source>
        <tissue evidence="3">Muscle</tissue>
    </source>
</reference>
<keyword evidence="4" id="KW-1185">Reference proteome</keyword>
<proteinExistence type="predicted"/>
<reference evidence="3 4" key="1">
    <citation type="submission" date="2018-04" db="EMBL/GenBank/DDBJ databases">
        <authorList>
            <person name="Zhang X."/>
            <person name="Yuan J."/>
            <person name="Li F."/>
            <person name="Xiang J."/>
        </authorList>
    </citation>
    <scope>NUCLEOTIDE SEQUENCE [LARGE SCALE GENOMIC DNA]</scope>
    <source>
        <tissue evidence="3">Muscle</tissue>
    </source>
</reference>
<organism evidence="3 4">
    <name type="scientific">Penaeus vannamei</name>
    <name type="common">Whiteleg shrimp</name>
    <name type="synonym">Litopenaeus vannamei</name>
    <dbReference type="NCBI Taxonomy" id="6689"/>
    <lineage>
        <taxon>Eukaryota</taxon>
        <taxon>Metazoa</taxon>
        <taxon>Ecdysozoa</taxon>
        <taxon>Arthropoda</taxon>
        <taxon>Crustacea</taxon>
        <taxon>Multicrustacea</taxon>
        <taxon>Malacostraca</taxon>
        <taxon>Eumalacostraca</taxon>
        <taxon>Eucarida</taxon>
        <taxon>Decapoda</taxon>
        <taxon>Dendrobranchiata</taxon>
        <taxon>Penaeoidea</taxon>
        <taxon>Penaeidae</taxon>
        <taxon>Penaeus</taxon>
    </lineage>
</organism>
<keyword evidence="2" id="KW-0472">Membrane</keyword>
<protein>
    <submittedName>
        <fullName evidence="3">Uncharacterized protein</fullName>
    </submittedName>
</protein>
<accession>A0A3R7N985</accession>
<dbReference type="Proteomes" id="UP000283509">
    <property type="component" value="Unassembled WGS sequence"/>
</dbReference>
<comment type="caution">
    <text evidence="3">The sequence shown here is derived from an EMBL/GenBank/DDBJ whole genome shotgun (WGS) entry which is preliminary data.</text>
</comment>